<dbReference type="InterPro" id="IPR001789">
    <property type="entry name" value="Sig_transdc_resp-reg_receiver"/>
</dbReference>
<dbReference type="AlphaFoldDB" id="A0AAW3ISD8"/>
<feature type="non-terminal residue" evidence="3">
    <location>
        <position position="322"/>
    </location>
</feature>
<dbReference type="InterPro" id="IPR011006">
    <property type="entry name" value="CheY-like_superfamily"/>
</dbReference>
<evidence type="ECO:0000313" key="4">
    <source>
        <dbReference type="Proteomes" id="UP000037697"/>
    </source>
</evidence>
<evidence type="ECO:0000256" key="1">
    <source>
        <dbReference type="PROSITE-ProRule" id="PRU00169"/>
    </source>
</evidence>
<dbReference type="Proteomes" id="UP000037697">
    <property type="component" value="Unassembled WGS sequence"/>
</dbReference>
<dbReference type="Gene3D" id="3.40.50.2300">
    <property type="match status" value="1"/>
</dbReference>
<dbReference type="EMBL" id="LIRS01000098">
    <property type="protein sequence ID" value="KOY28440.1"/>
    <property type="molecule type" value="Genomic_DNA"/>
</dbReference>
<dbReference type="CDD" id="cd00156">
    <property type="entry name" value="REC"/>
    <property type="match status" value="1"/>
</dbReference>
<keyword evidence="1" id="KW-0597">Phosphoprotein</keyword>
<accession>A0AAW3ISD8</accession>
<dbReference type="Gene3D" id="3.40.50.1820">
    <property type="entry name" value="alpha/beta hydrolase"/>
    <property type="match status" value="1"/>
</dbReference>
<proteinExistence type="predicted"/>
<evidence type="ECO:0000313" key="3">
    <source>
        <dbReference type="EMBL" id="KOY28440.1"/>
    </source>
</evidence>
<sequence length="322" mass="37275">MKVLIVDDNRTRNEEIANFLKDDVGINKEEIYQCYNTQEAKSRLRTIHFDYLILDVVLPKRDETPDAKYGLQLLNDIKKRPALKKPQKIVGITSFVEDIEHFRQKFEEHCEVIIEASSRNTTWKSKIRASLNFEVNKQISKFTSENNLTCLTVHGIRTRGDWQQKLKRIVSSNVDTVSFETYKYGYFTVISFMIPFLRWYQVYKFKKSLLNLFDNDRKIIIFAHSFGTYIAVKAIESALKQGHILSIDKIILSGSVLRSSHDFSRIMRNTDCKIVNDCGFNDNVLLLSEGFVPNTGMAGKVGFYGLNNDSWLLYTYDAADDI</sequence>
<reference evidence="3 4" key="1">
    <citation type="submission" date="2015-07" db="EMBL/GenBank/DDBJ databases">
        <title>Foodborne Vibrio parahaemolyticus Isolates.</title>
        <authorList>
            <person name="Ronholm J."/>
            <person name="Petronella N."/>
            <person name="Kenwell R."/>
            <person name="Banerjee S."/>
        </authorList>
    </citation>
    <scope>NUCLEOTIDE SEQUENCE [LARGE SCALE GENOMIC DNA]</scope>
    <source>
        <strain evidence="3 4">HS-06-05</strain>
    </source>
</reference>
<protein>
    <recommendedName>
        <fullName evidence="2">Response regulatory domain-containing protein</fullName>
    </recommendedName>
</protein>
<organism evidence="3 4">
    <name type="scientific">Vibrio parahaemolyticus</name>
    <dbReference type="NCBI Taxonomy" id="670"/>
    <lineage>
        <taxon>Bacteria</taxon>
        <taxon>Pseudomonadati</taxon>
        <taxon>Pseudomonadota</taxon>
        <taxon>Gammaproteobacteria</taxon>
        <taxon>Vibrionales</taxon>
        <taxon>Vibrionaceae</taxon>
        <taxon>Vibrio</taxon>
    </lineage>
</organism>
<feature type="domain" description="Response regulatory" evidence="2">
    <location>
        <begin position="2"/>
        <end position="131"/>
    </location>
</feature>
<dbReference type="SUPFAM" id="SSF53474">
    <property type="entry name" value="alpha/beta-Hydrolases"/>
    <property type="match status" value="1"/>
</dbReference>
<evidence type="ECO:0000259" key="2">
    <source>
        <dbReference type="PROSITE" id="PS50110"/>
    </source>
</evidence>
<gene>
    <name evidence="3" type="ORF">ACX05_18590</name>
</gene>
<dbReference type="PROSITE" id="PS50110">
    <property type="entry name" value="RESPONSE_REGULATORY"/>
    <property type="match status" value="1"/>
</dbReference>
<feature type="modified residue" description="4-aspartylphosphate" evidence="1">
    <location>
        <position position="55"/>
    </location>
</feature>
<dbReference type="SUPFAM" id="SSF52172">
    <property type="entry name" value="CheY-like"/>
    <property type="match status" value="1"/>
</dbReference>
<dbReference type="GO" id="GO:0000160">
    <property type="term" value="P:phosphorelay signal transduction system"/>
    <property type="evidence" value="ECO:0007669"/>
    <property type="project" value="InterPro"/>
</dbReference>
<comment type="caution">
    <text evidence="3">The sequence shown here is derived from an EMBL/GenBank/DDBJ whole genome shotgun (WGS) entry which is preliminary data.</text>
</comment>
<dbReference type="InterPro" id="IPR029058">
    <property type="entry name" value="AB_hydrolase_fold"/>
</dbReference>
<dbReference type="RefSeq" id="WP_053812397.1">
    <property type="nucleotide sequence ID" value="NZ_LIRS01000098.1"/>
</dbReference>
<name>A0AAW3ISD8_VIBPH</name>